<dbReference type="RefSeq" id="XP_019703342.1">
    <property type="nucleotide sequence ID" value="XM_019847783.1"/>
</dbReference>
<name>A0A6J0PE26_ELAGV</name>
<keyword evidence="1" id="KW-1185">Reference proteome</keyword>
<dbReference type="InParanoid" id="A0A6J0PE26"/>
<dbReference type="PANTHER" id="PTHR35046:SF18">
    <property type="entry name" value="RNA-DIRECTED DNA POLYMERASE"/>
    <property type="match status" value="1"/>
</dbReference>
<protein>
    <submittedName>
        <fullName evidence="2">Uncharacterized protein LOC109505315</fullName>
    </submittedName>
</protein>
<dbReference type="InterPro" id="IPR043502">
    <property type="entry name" value="DNA/RNA_pol_sf"/>
</dbReference>
<dbReference type="AlphaFoldDB" id="A0A6J0PE26"/>
<dbReference type="SUPFAM" id="SSF53613">
    <property type="entry name" value="Ribokinase-like"/>
    <property type="match status" value="1"/>
</dbReference>
<sequence length="231" mass="26275">MGIECEETLTDDPIEDFNPLELATSEKEYEGDCENLEGCANAMRYIIATPADFEIEGYSAEIMCDVLSMEIASVLLCQPWIYDVDAHNFGRENTYVFTHNGKKIKLKPAKPSMPQPAKGDKKFLQTPDQKNCHILTHKEFEKESGQFGVVLAVLLRSKIHLTSDSQANPPLEIEKLKEEFKDVTPEDILDGLPPMHDIQHVIDLVPGLQIPNLPHYRLNPKEREEMRKQVE</sequence>
<dbReference type="InterPro" id="IPR029056">
    <property type="entry name" value="Ribokinase-like"/>
</dbReference>
<dbReference type="SUPFAM" id="SSF56672">
    <property type="entry name" value="DNA/RNA polymerases"/>
    <property type="match status" value="1"/>
</dbReference>
<proteinExistence type="predicted"/>
<dbReference type="Proteomes" id="UP000504607">
    <property type="component" value="Unplaced"/>
</dbReference>
<evidence type="ECO:0000313" key="2">
    <source>
        <dbReference type="RefSeq" id="XP_019703342.1"/>
    </source>
</evidence>
<dbReference type="OrthoDB" id="1934635at2759"/>
<dbReference type="PANTHER" id="PTHR35046">
    <property type="entry name" value="ZINC KNUCKLE (CCHC-TYPE) FAMILY PROTEIN"/>
    <property type="match status" value="1"/>
</dbReference>
<feature type="non-terminal residue" evidence="2">
    <location>
        <position position="231"/>
    </location>
</feature>
<evidence type="ECO:0000313" key="1">
    <source>
        <dbReference type="Proteomes" id="UP000504607"/>
    </source>
</evidence>
<organism evidence="1 2">
    <name type="scientific">Elaeis guineensis var. tenera</name>
    <name type="common">Oil palm</name>
    <dbReference type="NCBI Taxonomy" id="51953"/>
    <lineage>
        <taxon>Eukaryota</taxon>
        <taxon>Viridiplantae</taxon>
        <taxon>Streptophyta</taxon>
        <taxon>Embryophyta</taxon>
        <taxon>Tracheophyta</taxon>
        <taxon>Spermatophyta</taxon>
        <taxon>Magnoliopsida</taxon>
        <taxon>Liliopsida</taxon>
        <taxon>Arecaceae</taxon>
        <taxon>Arecoideae</taxon>
        <taxon>Cocoseae</taxon>
        <taxon>Elaeidinae</taxon>
        <taxon>Elaeis</taxon>
    </lineage>
</organism>
<accession>A0A6J0PE26</accession>
<reference evidence="2" key="1">
    <citation type="submission" date="2025-08" db="UniProtKB">
        <authorList>
            <consortium name="RefSeq"/>
        </authorList>
    </citation>
    <scope>IDENTIFICATION</scope>
</reference>
<gene>
    <name evidence="2" type="primary">LOC109505315</name>
</gene>